<comment type="caution">
    <text evidence="1">The sequence shown here is derived from an EMBL/GenBank/DDBJ whole genome shotgun (WGS) entry which is preliminary data.</text>
</comment>
<protein>
    <submittedName>
        <fullName evidence="1">Uncharacterized protein</fullName>
    </submittedName>
</protein>
<dbReference type="Proteomes" id="UP000765509">
    <property type="component" value="Unassembled WGS sequence"/>
</dbReference>
<organism evidence="1 2">
    <name type="scientific">Austropuccinia psidii MF-1</name>
    <dbReference type="NCBI Taxonomy" id="1389203"/>
    <lineage>
        <taxon>Eukaryota</taxon>
        <taxon>Fungi</taxon>
        <taxon>Dikarya</taxon>
        <taxon>Basidiomycota</taxon>
        <taxon>Pucciniomycotina</taxon>
        <taxon>Pucciniomycetes</taxon>
        <taxon>Pucciniales</taxon>
        <taxon>Sphaerophragmiaceae</taxon>
        <taxon>Austropuccinia</taxon>
    </lineage>
</organism>
<sequence>MMTKIIGKQRLLVQEEVERNKLADEKKVKSRSCNCIVFTKEVYQSILELVRLPDNYKAVCAWSEWPHPEGLIVLSQAGYSIHSWKGPNDLKIIPMPPHNCIQYNHNGVIQYALVNQIYKYSLQNGKAEFSISINPILNIFAKDPTRPSKSFQFLCYLVKLVIGQKLPQISLVSPSQITNLMAYCLLDPGTFGIQDNLIAMVPFDHLGYLAINEPASASLF</sequence>
<accession>A0A9Q3DNM7</accession>
<dbReference type="OrthoDB" id="2514750at2759"/>
<dbReference type="EMBL" id="AVOT02019304">
    <property type="protein sequence ID" value="MBW0506790.1"/>
    <property type="molecule type" value="Genomic_DNA"/>
</dbReference>
<evidence type="ECO:0000313" key="1">
    <source>
        <dbReference type="EMBL" id="MBW0506790.1"/>
    </source>
</evidence>
<proteinExistence type="predicted"/>
<name>A0A9Q3DNM7_9BASI</name>
<evidence type="ECO:0000313" key="2">
    <source>
        <dbReference type="Proteomes" id="UP000765509"/>
    </source>
</evidence>
<dbReference type="AlphaFoldDB" id="A0A9Q3DNM7"/>
<keyword evidence="2" id="KW-1185">Reference proteome</keyword>
<reference evidence="1" key="1">
    <citation type="submission" date="2021-03" db="EMBL/GenBank/DDBJ databases">
        <title>Draft genome sequence of rust myrtle Austropuccinia psidii MF-1, a brazilian biotype.</title>
        <authorList>
            <person name="Quecine M.C."/>
            <person name="Pachon D.M.R."/>
            <person name="Bonatelli M.L."/>
            <person name="Correr F.H."/>
            <person name="Franceschini L.M."/>
            <person name="Leite T.F."/>
            <person name="Margarido G.R.A."/>
            <person name="Almeida C.A."/>
            <person name="Ferrarezi J.A."/>
            <person name="Labate C.A."/>
        </authorList>
    </citation>
    <scope>NUCLEOTIDE SEQUENCE</scope>
    <source>
        <strain evidence="1">MF-1</strain>
    </source>
</reference>
<gene>
    <name evidence="1" type="ORF">O181_046505</name>
</gene>